<feature type="compositionally biased region" description="Polar residues" evidence="1">
    <location>
        <begin position="236"/>
        <end position="248"/>
    </location>
</feature>
<evidence type="ECO:0000313" key="3">
    <source>
        <dbReference type="Proteomes" id="UP000245783"/>
    </source>
</evidence>
<feature type="compositionally biased region" description="Low complexity" evidence="1">
    <location>
        <begin position="1331"/>
        <end position="1346"/>
    </location>
</feature>
<feature type="compositionally biased region" description="Basic and acidic residues" evidence="1">
    <location>
        <begin position="1148"/>
        <end position="1158"/>
    </location>
</feature>
<feature type="compositionally biased region" description="Polar residues" evidence="1">
    <location>
        <begin position="899"/>
        <end position="912"/>
    </location>
</feature>
<feature type="compositionally biased region" description="Low complexity" evidence="1">
    <location>
        <begin position="945"/>
        <end position="987"/>
    </location>
</feature>
<dbReference type="Proteomes" id="UP000245783">
    <property type="component" value="Unassembled WGS sequence"/>
</dbReference>
<dbReference type="RefSeq" id="XP_025371895.1">
    <property type="nucleotide sequence ID" value="XM_025516881.1"/>
</dbReference>
<feature type="region of interest" description="Disordered" evidence="1">
    <location>
        <begin position="1225"/>
        <end position="1297"/>
    </location>
</feature>
<feature type="compositionally biased region" description="Low complexity" evidence="1">
    <location>
        <begin position="1048"/>
        <end position="1089"/>
    </location>
</feature>
<feature type="compositionally biased region" description="Polar residues" evidence="1">
    <location>
        <begin position="1394"/>
        <end position="1404"/>
    </location>
</feature>
<dbReference type="InParanoid" id="A0A316WAS2"/>
<feature type="compositionally biased region" description="Polar residues" evidence="1">
    <location>
        <begin position="1264"/>
        <end position="1276"/>
    </location>
</feature>
<feature type="compositionally biased region" description="Basic and acidic residues" evidence="1">
    <location>
        <begin position="754"/>
        <end position="769"/>
    </location>
</feature>
<feature type="compositionally biased region" description="Basic and acidic residues" evidence="1">
    <location>
        <begin position="310"/>
        <end position="320"/>
    </location>
</feature>
<evidence type="ECO:0000256" key="1">
    <source>
        <dbReference type="SAM" id="MobiDB-lite"/>
    </source>
</evidence>
<feature type="compositionally biased region" description="Low complexity" evidence="1">
    <location>
        <begin position="150"/>
        <end position="159"/>
    </location>
</feature>
<feature type="region of interest" description="Disordered" evidence="1">
    <location>
        <begin position="1312"/>
        <end position="1424"/>
    </location>
</feature>
<name>A0A316WAS2_9BASI</name>
<feature type="compositionally biased region" description="Low complexity" evidence="1">
    <location>
        <begin position="653"/>
        <end position="670"/>
    </location>
</feature>
<feature type="compositionally biased region" description="Low complexity" evidence="1">
    <location>
        <begin position="605"/>
        <end position="617"/>
    </location>
</feature>
<feature type="region of interest" description="Disordered" evidence="1">
    <location>
        <begin position="391"/>
        <end position="423"/>
    </location>
</feature>
<organism evidence="2 3">
    <name type="scientific">Ceraceosorus guamensis</name>
    <dbReference type="NCBI Taxonomy" id="1522189"/>
    <lineage>
        <taxon>Eukaryota</taxon>
        <taxon>Fungi</taxon>
        <taxon>Dikarya</taxon>
        <taxon>Basidiomycota</taxon>
        <taxon>Ustilaginomycotina</taxon>
        <taxon>Exobasidiomycetes</taxon>
        <taxon>Ceraceosorales</taxon>
        <taxon>Ceraceosoraceae</taxon>
        <taxon>Ceraceosorus</taxon>
    </lineage>
</organism>
<keyword evidence="3" id="KW-1185">Reference proteome</keyword>
<sequence>MGMFKGKADGLGSSSQPGDTSRRTMYARDASTAPPAHQYQSRAPQAMPLGNASFSVAGSLSSFPTASKSAGLPAKKGARRMFADSESEASRTPGSVATSFSMDSGSDAPEEQEIPYIDPAQRAEEERIWHQKQYQYEEAKRKAAEKAQKAQKTQSSRKTFMSRNNSKSDLDALRSLNSTPQVPAPPRPSLQTMNSSSNLSTLSSGTHRPSLSQERAPSESRVAQWARGTYGERQPPSRQQTLTQSQQGYGDAPGAGNATHWQGATGQEYARQVRERWDDYESRHPQVVHQQPAQATTTSSRYMTPGPGSDSHHPGADRYRNYAQFPRDLSSQAPFGDVSRDVPESASWHGHGVAPGPPRSGQIHGGYSEDLTSPAQLQRYPSHHTVEALPARSASASLEDAHRLASASQHHGGGHSQHPPALRSASFDATDAASMVPNPHIRSASATQLQHPASLLANRPQAQGSGSGAQVSRINTNVYDHSHARMAVPASQASAALVASPNGSLSPSAGSNSSARNAALRAVYGSSPSQSPIPERPSSAASHWSNGLPSALQAGRESPSWHSRPRPAMGRGLDEFGNLRPPQQQVRSETPSKEPLRSVMDSPTSARARSPSIASRAGTPMQQQSLRHQSSISSLDSIGEMKPRRAPAPPIQQTPAAAPAVTKAPVAPRAENVAGGESKPSGAAAVAPPAALPATSDANVGEINRSASRLTRIAGPDRTLESRRGTRGATKDGSSFTASTSGLPLPLLAGISDAQRKQEEEESTKKNRVSDSSSKSGASTNSNVRSSQPTNPLLGVLSGPASTSTEEKHDSVPGSTGTSIAGTKKFSPIEKPIGGFAHGLASSVDHRSGKVKAVPEHSKASHSRRPSEGGERAPAVLRDGVFGSSQSVPPQADQGRVRQPTTSFGSISSLNPVESAPPPYVPVPESTRAALQNEKSGSDGRQAQAVFASADTTASSSTGTGQSGKGRASISSLAAPARPPRRQASSSTIDSDANLKASRDASTFAKAVPQAPILDEPGKTSSSTISTVKPERKAPPTSIKTGVKPWQSGPKSASGSSAMPAAPRSAVVPPKSARAPPAAFPKTAKPALASESSEGAAYVRAERHPKPSFPPVKTPTTRRPSSSASRTSIAGPLLAGAVSGLKTPRNVPETESRGDGGIDSRMTGETLDADSASAVDSGPEEEDDAPILPEIPRVSAAPPRLDFNLETSLDTELNSAWALLSEAAATEEAGVGRDEPDEQQPPLAPEPVVSASPAAITRAFSRSRPPTASSIPSSTGRFVPTHRPSPSLDASARSKAGALHVDTTPLAAFKLGVATQGRPQEVRRVLKSGQAHAESSSAYLSALNSATPPSTASPARFESALSSDAAEESEAETTAAQSSLADARGGKVHAEADVSNTPTSALTNSRSPLSALSSSTPGSSGSELESLTPFFAKFNRAHMARSESMSNVEKVLPRIPPAGEMSPLFASLLSPTEASAALARGSGRRSTSISSPNEAVKGALPAVARHNLVHLPVRKMSLRS</sequence>
<feature type="compositionally biased region" description="Polar residues" evidence="1">
    <location>
        <begin position="929"/>
        <end position="941"/>
    </location>
</feature>
<accession>A0A316WAS2</accession>
<dbReference type="EMBL" id="KZ819359">
    <property type="protein sequence ID" value="PWN44735.1"/>
    <property type="molecule type" value="Genomic_DNA"/>
</dbReference>
<proteinExistence type="predicted"/>
<feature type="compositionally biased region" description="Low complexity" evidence="1">
    <location>
        <begin position="1372"/>
        <end position="1381"/>
    </location>
</feature>
<feature type="compositionally biased region" description="Low complexity" evidence="1">
    <location>
        <begin position="770"/>
        <end position="782"/>
    </location>
</feature>
<feature type="compositionally biased region" description="Basic and acidic residues" evidence="1">
    <location>
        <begin position="121"/>
        <end position="148"/>
    </location>
</feature>
<feature type="region of interest" description="Disordered" evidence="1">
    <location>
        <begin position="1"/>
        <end position="370"/>
    </location>
</feature>
<dbReference type="GeneID" id="37038751"/>
<feature type="compositionally biased region" description="Low complexity" evidence="1">
    <location>
        <begin position="189"/>
        <end position="204"/>
    </location>
</feature>
<evidence type="ECO:0000313" key="2">
    <source>
        <dbReference type="EMBL" id="PWN44735.1"/>
    </source>
</evidence>
<feature type="region of interest" description="Disordered" evidence="1">
    <location>
        <begin position="522"/>
        <end position="1199"/>
    </location>
</feature>
<feature type="compositionally biased region" description="Low complexity" evidence="1">
    <location>
        <begin position="405"/>
        <end position="421"/>
    </location>
</feature>
<reference evidence="2 3" key="1">
    <citation type="journal article" date="2018" name="Mol. Biol. Evol.">
        <title>Broad Genomic Sampling Reveals a Smut Pathogenic Ancestry of the Fungal Clade Ustilaginomycotina.</title>
        <authorList>
            <person name="Kijpornyongpan T."/>
            <person name="Mondo S.J."/>
            <person name="Barry K."/>
            <person name="Sandor L."/>
            <person name="Lee J."/>
            <person name="Lipzen A."/>
            <person name="Pangilinan J."/>
            <person name="LaButti K."/>
            <person name="Hainaut M."/>
            <person name="Henrissat B."/>
            <person name="Grigoriev I.V."/>
            <person name="Spatafora J.W."/>
            <person name="Aime M.C."/>
        </authorList>
    </citation>
    <scope>NUCLEOTIDE SEQUENCE [LARGE SCALE GENOMIC DNA]</scope>
    <source>
        <strain evidence="2 3">MCA 4658</strain>
    </source>
</reference>
<feature type="compositionally biased region" description="Polar residues" evidence="1">
    <location>
        <begin position="620"/>
        <end position="636"/>
    </location>
</feature>
<feature type="compositionally biased region" description="Low complexity" evidence="1">
    <location>
        <begin position="1114"/>
        <end position="1128"/>
    </location>
</feature>
<protein>
    <submittedName>
        <fullName evidence="2">Uncharacterized protein</fullName>
    </submittedName>
</protein>
<feature type="compositionally biased region" description="Low complexity" evidence="1">
    <location>
        <begin position="1246"/>
        <end position="1255"/>
    </location>
</feature>
<feature type="compositionally biased region" description="Polar residues" evidence="1">
    <location>
        <begin position="90"/>
        <end position="104"/>
    </location>
</feature>
<feature type="compositionally biased region" description="Low complexity" evidence="1">
    <location>
        <begin position="683"/>
        <end position="694"/>
    </location>
</feature>
<feature type="compositionally biased region" description="Polar residues" evidence="1">
    <location>
        <begin position="732"/>
        <end position="742"/>
    </location>
</feature>
<feature type="compositionally biased region" description="Polar residues" evidence="1">
    <location>
        <begin position="52"/>
        <end position="68"/>
    </location>
</feature>
<gene>
    <name evidence="2" type="ORF">IE81DRAFT_364725</name>
</gene>
<feature type="compositionally biased region" description="Polar residues" evidence="1">
    <location>
        <begin position="539"/>
        <end position="548"/>
    </location>
</feature>
<feature type="compositionally biased region" description="Polar residues" evidence="1">
    <location>
        <begin position="205"/>
        <end position="215"/>
    </location>
</feature>
<feature type="compositionally biased region" description="Basic and acidic residues" evidence="1">
    <location>
        <begin position="844"/>
        <end position="871"/>
    </location>
</feature>
<feature type="compositionally biased region" description="Low complexity" evidence="1">
    <location>
        <begin position="1405"/>
        <end position="1424"/>
    </location>
</feature>
<feature type="compositionally biased region" description="Basic and acidic residues" evidence="1">
    <location>
        <begin position="271"/>
        <end position="284"/>
    </location>
</feature>
<feature type="compositionally biased region" description="Polar residues" evidence="1">
    <location>
        <begin position="288"/>
        <end position="302"/>
    </location>
</feature>
<dbReference type="OrthoDB" id="10360686at2759"/>